<dbReference type="EnsemblPlants" id="OPUNC10G17830.1">
    <property type="protein sequence ID" value="OPUNC10G17830.1"/>
    <property type="gene ID" value="OPUNC10G17830"/>
</dbReference>
<feature type="transmembrane region" description="Helical" evidence="1">
    <location>
        <begin position="99"/>
        <end position="123"/>
    </location>
</feature>
<name>A0A0E0MB40_ORYPU</name>
<keyword evidence="1" id="KW-1133">Transmembrane helix</keyword>
<dbReference type="Gramene" id="OPUNC10G17830.1">
    <property type="protein sequence ID" value="OPUNC10G17830.1"/>
    <property type="gene ID" value="OPUNC10G17830"/>
</dbReference>
<accession>A0A0E0MB40</accession>
<keyword evidence="3" id="KW-1185">Reference proteome</keyword>
<keyword evidence="1" id="KW-0812">Transmembrane</keyword>
<proteinExistence type="predicted"/>
<keyword evidence="1" id="KW-0472">Membrane</keyword>
<dbReference type="Proteomes" id="UP000026962">
    <property type="component" value="Chromosome 10"/>
</dbReference>
<protein>
    <submittedName>
        <fullName evidence="2">Uncharacterized protein</fullName>
    </submittedName>
</protein>
<evidence type="ECO:0000313" key="3">
    <source>
        <dbReference type="Proteomes" id="UP000026962"/>
    </source>
</evidence>
<dbReference type="HOGENOM" id="CLU_2007641_0_0_1"/>
<dbReference type="AlphaFoldDB" id="A0A0E0MB40"/>
<organism evidence="2">
    <name type="scientific">Oryza punctata</name>
    <name type="common">Red rice</name>
    <dbReference type="NCBI Taxonomy" id="4537"/>
    <lineage>
        <taxon>Eukaryota</taxon>
        <taxon>Viridiplantae</taxon>
        <taxon>Streptophyta</taxon>
        <taxon>Embryophyta</taxon>
        <taxon>Tracheophyta</taxon>
        <taxon>Spermatophyta</taxon>
        <taxon>Magnoliopsida</taxon>
        <taxon>Liliopsida</taxon>
        <taxon>Poales</taxon>
        <taxon>Poaceae</taxon>
        <taxon>BOP clade</taxon>
        <taxon>Oryzoideae</taxon>
        <taxon>Oryzeae</taxon>
        <taxon>Oryzinae</taxon>
        <taxon>Oryza</taxon>
    </lineage>
</organism>
<evidence type="ECO:0000313" key="2">
    <source>
        <dbReference type="EnsemblPlants" id="OPUNC10G17830.1"/>
    </source>
</evidence>
<evidence type="ECO:0000256" key="1">
    <source>
        <dbReference type="SAM" id="Phobius"/>
    </source>
</evidence>
<sequence>MVTAARGRIWCGASSRRWRHCGACGDVGGSNGAGARGDGDGGNGADFMATVAAAACRRRQHCGWSTALTTVGCCGIGALAAEATARNSWRRLRGDRSRLAAVGSVPASSWSCVLVLSVCGGGLL</sequence>
<reference evidence="2" key="2">
    <citation type="submission" date="2018-05" db="EMBL/GenBank/DDBJ databases">
        <title>OpunRS2 (Oryza punctata Reference Sequence Version 2).</title>
        <authorList>
            <person name="Zhang J."/>
            <person name="Kudrna D."/>
            <person name="Lee S."/>
            <person name="Talag J."/>
            <person name="Welchert J."/>
            <person name="Wing R.A."/>
        </authorList>
    </citation>
    <scope>NUCLEOTIDE SEQUENCE [LARGE SCALE GENOMIC DNA]</scope>
</reference>
<reference evidence="2" key="1">
    <citation type="submission" date="2015-04" db="UniProtKB">
        <authorList>
            <consortium name="EnsemblPlants"/>
        </authorList>
    </citation>
    <scope>IDENTIFICATION</scope>
</reference>